<accession>A0A375DWU7</accession>
<gene>
    <name evidence="2" type="ORF">CBM2613_A110215</name>
</gene>
<evidence type="ECO:0000313" key="2">
    <source>
        <dbReference type="EMBL" id="SOZ52111.1"/>
    </source>
</evidence>
<sequence>MLDKKNNLLRCAACRNGTRAIDTAGRREAKITPFATLPPGGTEPPRQKCKMPAQQC</sequence>
<comment type="caution">
    <text evidence="2">The sequence shown here is derived from an EMBL/GenBank/DDBJ whole genome shotgun (WGS) entry which is preliminary data.</text>
</comment>
<dbReference type="AlphaFoldDB" id="A0A375DWU7"/>
<dbReference type="Proteomes" id="UP000256952">
    <property type="component" value="Chromosome CBM2613_a"/>
</dbReference>
<organism evidence="2">
    <name type="scientific">Cupriavidus taiwanensis</name>
    <dbReference type="NCBI Taxonomy" id="164546"/>
    <lineage>
        <taxon>Bacteria</taxon>
        <taxon>Pseudomonadati</taxon>
        <taxon>Pseudomonadota</taxon>
        <taxon>Betaproteobacteria</taxon>
        <taxon>Burkholderiales</taxon>
        <taxon>Burkholderiaceae</taxon>
        <taxon>Cupriavidus</taxon>
    </lineage>
</organism>
<reference evidence="2" key="1">
    <citation type="submission" date="2018-01" db="EMBL/GenBank/DDBJ databases">
        <authorList>
            <person name="Clerissi C."/>
        </authorList>
    </citation>
    <scope>NUCLEOTIDE SEQUENCE</scope>
    <source>
        <strain evidence="2">Cupriavidus taiwanensis STM 8556</strain>
    </source>
</reference>
<dbReference type="EMBL" id="OFTH01000003">
    <property type="protein sequence ID" value="SOZ52111.1"/>
    <property type="molecule type" value="Genomic_DNA"/>
</dbReference>
<feature type="region of interest" description="Disordered" evidence="1">
    <location>
        <begin position="33"/>
        <end position="56"/>
    </location>
</feature>
<proteinExistence type="predicted"/>
<evidence type="ECO:0000256" key="1">
    <source>
        <dbReference type="SAM" id="MobiDB-lite"/>
    </source>
</evidence>
<protein>
    <submittedName>
        <fullName evidence="2">Uncharacterized protein</fullName>
    </submittedName>
</protein>
<name>A0A375DWU7_9BURK</name>